<proteinExistence type="predicted"/>
<sequence length="127" mass="14485">MEIKGVRGYFCDLRIDRTTVPNSFDFWELADGDSDGTPCRYKFGILVNFFGTFITTGRLPVDDMEYGEGYINSEDEWGFFDGSYSFSEIEEMEGCTKSGGLRFCTDQNRKGMDSDGKIKQRPVCNRV</sequence>
<dbReference type="EMBL" id="SRZB01000068">
    <property type="protein sequence ID" value="TGX96338.1"/>
    <property type="molecule type" value="Genomic_DNA"/>
</dbReference>
<gene>
    <name evidence="1" type="ORF">E5357_16485</name>
</gene>
<comment type="caution">
    <text evidence="1">The sequence shown here is derived from an EMBL/GenBank/DDBJ whole genome shotgun (WGS) entry which is preliminary data.</text>
</comment>
<evidence type="ECO:0000313" key="1">
    <source>
        <dbReference type="EMBL" id="TGX96338.1"/>
    </source>
</evidence>
<name>A0AC61QV07_9FIRM</name>
<organism evidence="1 2">
    <name type="scientific">Hominisplanchenecus murintestinalis</name>
    <dbReference type="NCBI Taxonomy" id="2941517"/>
    <lineage>
        <taxon>Bacteria</taxon>
        <taxon>Bacillati</taxon>
        <taxon>Bacillota</taxon>
        <taxon>Clostridia</taxon>
        <taxon>Lachnospirales</taxon>
        <taxon>Lachnospiraceae</taxon>
        <taxon>Hominisplanchenecus</taxon>
    </lineage>
</organism>
<keyword evidence="2" id="KW-1185">Reference proteome</keyword>
<dbReference type="Proteomes" id="UP000307720">
    <property type="component" value="Unassembled WGS sequence"/>
</dbReference>
<reference evidence="1" key="1">
    <citation type="submission" date="2019-04" db="EMBL/GenBank/DDBJ databases">
        <title>Microbes associate with the intestines of laboratory mice.</title>
        <authorList>
            <person name="Navarre W."/>
            <person name="Wong E."/>
            <person name="Huang K."/>
            <person name="Tropini C."/>
            <person name="Ng K."/>
            <person name="Yu B."/>
        </authorList>
    </citation>
    <scope>NUCLEOTIDE SEQUENCE</scope>
    <source>
        <strain evidence="1">NM72_1-8</strain>
    </source>
</reference>
<accession>A0AC61QV07</accession>
<evidence type="ECO:0000313" key="2">
    <source>
        <dbReference type="Proteomes" id="UP000307720"/>
    </source>
</evidence>
<protein>
    <submittedName>
        <fullName evidence="1">Uncharacterized protein</fullName>
    </submittedName>
</protein>